<evidence type="ECO:0000256" key="1">
    <source>
        <dbReference type="SAM" id="MobiDB-lite"/>
    </source>
</evidence>
<feature type="region of interest" description="Disordered" evidence="1">
    <location>
        <begin position="53"/>
        <end position="80"/>
    </location>
</feature>
<dbReference type="EMBL" id="AVPJ01000013">
    <property type="protein sequence ID" value="KGN31207.1"/>
    <property type="molecule type" value="Genomic_DNA"/>
</dbReference>
<dbReference type="STRING" id="1385520.N802_04965"/>
<evidence type="ECO:0000313" key="3">
    <source>
        <dbReference type="Proteomes" id="UP000030002"/>
    </source>
</evidence>
<proteinExistence type="predicted"/>
<dbReference type="AlphaFoldDB" id="A0A0A0J541"/>
<name>A0A0A0J541_9MICO</name>
<evidence type="ECO:0000313" key="2">
    <source>
        <dbReference type="EMBL" id="KGN31207.1"/>
    </source>
</evidence>
<accession>A0A0A0J541</accession>
<gene>
    <name evidence="2" type="ORF">N802_04965</name>
</gene>
<dbReference type="Proteomes" id="UP000030002">
    <property type="component" value="Unassembled WGS sequence"/>
</dbReference>
<sequence>MATASSPLFEHRRASAGIASLCVGDAETEVDAEGEFAAVGDSEALADSELASLGVAAEGPGLDGDEEPEPADEASSAEFEPTIRVSAKVPMIVRATKAATIAMT</sequence>
<organism evidence="2 3">
    <name type="scientific">Knoellia sinensis KCTC 19936</name>
    <dbReference type="NCBI Taxonomy" id="1385520"/>
    <lineage>
        <taxon>Bacteria</taxon>
        <taxon>Bacillati</taxon>
        <taxon>Actinomycetota</taxon>
        <taxon>Actinomycetes</taxon>
        <taxon>Micrococcales</taxon>
        <taxon>Intrasporangiaceae</taxon>
        <taxon>Knoellia</taxon>
    </lineage>
</organism>
<keyword evidence="3" id="KW-1185">Reference proteome</keyword>
<reference evidence="2 3" key="1">
    <citation type="submission" date="2013-08" db="EMBL/GenBank/DDBJ databases">
        <title>The genome sequence of Knoellia sinensis.</title>
        <authorList>
            <person name="Zhu W."/>
            <person name="Wang G."/>
        </authorList>
    </citation>
    <scope>NUCLEOTIDE SEQUENCE [LARGE SCALE GENOMIC DNA]</scope>
    <source>
        <strain evidence="2 3">KCTC 19936</strain>
    </source>
</reference>
<feature type="compositionally biased region" description="Acidic residues" evidence="1">
    <location>
        <begin position="63"/>
        <end position="72"/>
    </location>
</feature>
<comment type="caution">
    <text evidence="2">The sequence shown here is derived from an EMBL/GenBank/DDBJ whole genome shotgun (WGS) entry which is preliminary data.</text>
</comment>
<protein>
    <submittedName>
        <fullName evidence="2">Uncharacterized protein</fullName>
    </submittedName>
</protein>